<protein>
    <submittedName>
        <fullName evidence="2">Predicted metal-dependent hydrolase of the TIM-barrel fold</fullName>
    </submittedName>
</protein>
<dbReference type="InterPro" id="IPR052358">
    <property type="entry name" value="Aro_Compnd_Degr_Hydrolases"/>
</dbReference>
<dbReference type="AlphaFoldDB" id="A0A2X2IVS8"/>
<accession>A0A2X2IVS8</accession>
<dbReference type="SUPFAM" id="SSF51556">
    <property type="entry name" value="Metallo-dependent hydrolases"/>
    <property type="match status" value="1"/>
</dbReference>
<sequence length="279" mass="31315">MNIFDQPKIDCHHHIFDPQRFPYASDSGYNPQGHELATLEHYRAVMQAYGIRHSLIVGPTSAYNTDNRYLLAALAGGEGRHKGIAVVPRDVDSQTLAGLQSQGVVGIALNVAMLGVEPFLQLDRLMGQLAELEMFAQIQVQDDQLPALMPLLARTRTRLLFDHSGRPDVSAGLQQPAFQALLSLAQREHTYVKLSGLAKFSRQQYPFRDGQPYLLALLAAYGGEKCMWGSDWPFLRATERMDMGTLLMLAEQMFPDAPTRRQILWQTPQRLFGFSELSE</sequence>
<dbReference type="Gene3D" id="3.20.20.140">
    <property type="entry name" value="Metal-dependent hydrolases"/>
    <property type="match status" value="1"/>
</dbReference>
<evidence type="ECO:0000313" key="3">
    <source>
        <dbReference type="Proteomes" id="UP000255529"/>
    </source>
</evidence>
<dbReference type="InterPro" id="IPR032466">
    <property type="entry name" value="Metal_Hydrolase"/>
</dbReference>
<name>A0A2X2IVS8_9GAMM</name>
<dbReference type="RefSeq" id="WP_112363161.1">
    <property type="nucleotide sequence ID" value="NZ_CAMIRW010000001.1"/>
</dbReference>
<keyword evidence="2" id="KW-0378">Hydrolase</keyword>
<dbReference type="InterPro" id="IPR006680">
    <property type="entry name" value="Amidohydro-rel"/>
</dbReference>
<evidence type="ECO:0000313" key="2">
    <source>
        <dbReference type="EMBL" id="SUI93014.1"/>
    </source>
</evidence>
<dbReference type="EMBL" id="UGYN01000002">
    <property type="protein sequence ID" value="SUI93014.1"/>
    <property type="molecule type" value="Genomic_DNA"/>
</dbReference>
<dbReference type="GeneID" id="74950420"/>
<evidence type="ECO:0000259" key="1">
    <source>
        <dbReference type="Pfam" id="PF04909"/>
    </source>
</evidence>
<dbReference type="PANTHER" id="PTHR35563">
    <property type="entry name" value="BARREL METAL-DEPENDENT HYDROLASE, PUTATIVE (AFU_ORTHOLOGUE AFUA_1G16240)-RELATED"/>
    <property type="match status" value="1"/>
</dbReference>
<dbReference type="GO" id="GO:0016787">
    <property type="term" value="F:hydrolase activity"/>
    <property type="evidence" value="ECO:0007669"/>
    <property type="project" value="UniProtKB-KW"/>
</dbReference>
<dbReference type="Pfam" id="PF04909">
    <property type="entry name" value="Amidohydro_2"/>
    <property type="match status" value="1"/>
</dbReference>
<dbReference type="PANTHER" id="PTHR35563:SF2">
    <property type="entry name" value="BARREL METAL-DEPENDENT HYDROLASE, PUTATIVE (AFU_ORTHOLOGUE AFUA_1G16240)-RELATED"/>
    <property type="match status" value="1"/>
</dbReference>
<feature type="domain" description="Amidohydrolase-related" evidence="1">
    <location>
        <begin position="9"/>
        <end position="274"/>
    </location>
</feature>
<organism evidence="2 3">
    <name type="scientific">Serratia quinivorans</name>
    <dbReference type="NCBI Taxonomy" id="137545"/>
    <lineage>
        <taxon>Bacteria</taxon>
        <taxon>Pseudomonadati</taxon>
        <taxon>Pseudomonadota</taxon>
        <taxon>Gammaproteobacteria</taxon>
        <taxon>Enterobacterales</taxon>
        <taxon>Yersiniaceae</taxon>
        <taxon>Serratia</taxon>
    </lineage>
</organism>
<gene>
    <name evidence="2" type="ORF">NCTC11544_05694</name>
</gene>
<proteinExistence type="predicted"/>
<dbReference type="Proteomes" id="UP000255529">
    <property type="component" value="Unassembled WGS sequence"/>
</dbReference>
<reference evidence="2 3" key="1">
    <citation type="submission" date="2018-06" db="EMBL/GenBank/DDBJ databases">
        <authorList>
            <consortium name="Pathogen Informatics"/>
            <person name="Doyle S."/>
        </authorList>
    </citation>
    <scope>NUCLEOTIDE SEQUENCE [LARGE SCALE GENOMIC DNA]</scope>
    <source>
        <strain evidence="2 3">NCTC11544</strain>
    </source>
</reference>